<accession>A0A110B228</accession>
<sequence length="176" mass="18776">MNKFLLFIVFLSGITFGTSAQTKPSTQLSIGGEFGFPVGQAASVYGSVVGASVKLELPVSQAPFYFTVTAGITDYLVKLTYAGSLNPATYVPVEAGGKYYFSKISYVEGDLGWSSNINNNYTAAKGAFIFAPVIGFSAPVYKKKTKIDIGLRYEGRVEKGGTVGQIAGRLAYRFGL</sequence>
<proteinExistence type="predicted"/>
<organism evidence="1 2">
    <name type="scientific">Mucilaginibacter gotjawali</name>
    <dbReference type="NCBI Taxonomy" id="1550579"/>
    <lineage>
        <taxon>Bacteria</taxon>
        <taxon>Pseudomonadati</taxon>
        <taxon>Bacteroidota</taxon>
        <taxon>Sphingobacteriia</taxon>
        <taxon>Sphingobacteriales</taxon>
        <taxon>Sphingobacteriaceae</taxon>
        <taxon>Mucilaginibacter</taxon>
    </lineage>
</organism>
<evidence type="ECO:0000313" key="2">
    <source>
        <dbReference type="Proteomes" id="UP000218263"/>
    </source>
</evidence>
<dbReference type="KEGG" id="mgot:MgSA37_01267"/>
<dbReference type="OrthoDB" id="668980at2"/>
<dbReference type="Proteomes" id="UP000218263">
    <property type="component" value="Chromosome"/>
</dbReference>
<keyword evidence="2" id="KW-1185">Reference proteome</keyword>
<dbReference type="AlphaFoldDB" id="A0A110B228"/>
<gene>
    <name evidence="1" type="ORF">MgSA37_01267</name>
</gene>
<reference evidence="1 2" key="1">
    <citation type="submission" date="2015-12" db="EMBL/GenBank/DDBJ databases">
        <title>Genome sequence of Mucilaginibacter gotjawali.</title>
        <authorList>
            <person name="Lee J.S."/>
            <person name="Lee K.C."/>
            <person name="Kim K.K."/>
            <person name="Lee B.W."/>
        </authorList>
    </citation>
    <scope>NUCLEOTIDE SEQUENCE [LARGE SCALE GENOMIC DNA]</scope>
    <source>
        <strain evidence="1 2">SA3-7</strain>
    </source>
</reference>
<dbReference type="RefSeq" id="WP_096350423.1">
    <property type="nucleotide sequence ID" value="NZ_AP017313.1"/>
</dbReference>
<evidence type="ECO:0000313" key="1">
    <source>
        <dbReference type="EMBL" id="BAU53100.1"/>
    </source>
</evidence>
<name>A0A110B228_9SPHI</name>
<protein>
    <submittedName>
        <fullName evidence="1">Uncharacterized protein</fullName>
    </submittedName>
</protein>
<dbReference type="EMBL" id="AP017313">
    <property type="protein sequence ID" value="BAU53100.1"/>
    <property type="molecule type" value="Genomic_DNA"/>
</dbReference>